<keyword evidence="4" id="KW-1185">Reference proteome</keyword>
<dbReference type="Proteomes" id="UP000254069">
    <property type="component" value="Unassembled WGS sequence"/>
</dbReference>
<proteinExistence type="predicted"/>
<keyword evidence="3" id="KW-0808">Transferase</keyword>
<dbReference type="EMBL" id="UGYO01000001">
    <property type="protein sequence ID" value="SUI68804.1"/>
    <property type="molecule type" value="Genomic_DNA"/>
</dbReference>
<evidence type="ECO:0000256" key="1">
    <source>
        <dbReference type="ARBA" id="ARBA00022842"/>
    </source>
</evidence>
<dbReference type="Gene3D" id="3.90.550.10">
    <property type="entry name" value="Spore Coat Polysaccharide Biosynthesis Protein SpsA, Chain A"/>
    <property type="match status" value="1"/>
</dbReference>
<name>A0A379ZUW6_9GAMM</name>
<dbReference type="RefSeq" id="WP_096142487.1">
    <property type="nucleotide sequence ID" value="NZ_CP055159.1"/>
</dbReference>
<organism evidence="3 4">
    <name type="scientific">Shewanella algae</name>
    <dbReference type="NCBI Taxonomy" id="38313"/>
    <lineage>
        <taxon>Bacteria</taxon>
        <taxon>Pseudomonadati</taxon>
        <taxon>Pseudomonadota</taxon>
        <taxon>Gammaproteobacteria</taxon>
        <taxon>Alteromonadales</taxon>
        <taxon>Shewanellaceae</taxon>
        <taxon>Shewanella</taxon>
    </lineage>
</organism>
<dbReference type="AlphaFoldDB" id="A0A379ZUW6"/>
<sequence>MDTKLTLVIMAAGLGSRFGGDKQLAALGPNGETMLQLALSSAIKAGFARAVLVIRPELESEICRQLSDFLPSGFEWHLCYQTLDDLPQPVSARQTGDITKRHSNRQKPWGTAHALWSARHLVNGPMAVITADDYYGDHAFVQLAEGIRQHPNEWMMVAWPLGLTLSEHGGVNRGLCEVNGKGYLTSVQEWLDIRQGTHGLEGELQGERRPIAADALVSMTCWGFSANIFTALELGLRRFLATHGDDLKAECYLPAIVQNAIEQPDPEPCQQQQNLATRSVRVETAREAWLGVTYPQDAARVKQQLQELMGA</sequence>
<dbReference type="Pfam" id="PF12804">
    <property type="entry name" value="NTP_transf_3"/>
    <property type="match status" value="1"/>
</dbReference>
<evidence type="ECO:0000313" key="4">
    <source>
        <dbReference type="Proteomes" id="UP000254069"/>
    </source>
</evidence>
<dbReference type="InterPro" id="IPR025877">
    <property type="entry name" value="MobA-like_NTP_Trfase"/>
</dbReference>
<protein>
    <submittedName>
        <fullName evidence="3">MobA-like NTP transferase domain</fullName>
    </submittedName>
</protein>
<evidence type="ECO:0000259" key="2">
    <source>
        <dbReference type="Pfam" id="PF12804"/>
    </source>
</evidence>
<accession>A0A379ZUW6</accession>
<gene>
    <name evidence="3" type="ORF">NCTC10738_02024</name>
</gene>
<dbReference type="SUPFAM" id="SSF53448">
    <property type="entry name" value="Nucleotide-diphospho-sugar transferases"/>
    <property type="match status" value="1"/>
</dbReference>
<dbReference type="InterPro" id="IPR029044">
    <property type="entry name" value="Nucleotide-diphossugar_trans"/>
</dbReference>
<reference evidence="3 4" key="1">
    <citation type="submission" date="2018-06" db="EMBL/GenBank/DDBJ databases">
        <authorList>
            <consortium name="Pathogen Informatics"/>
            <person name="Doyle S."/>
        </authorList>
    </citation>
    <scope>NUCLEOTIDE SEQUENCE [LARGE SCALE GENOMIC DNA]</scope>
    <source>
        <strain evidence="3 4">NCTC10738</strain>
    </source>
</reference>
<dbReference type="GO" id="GO:0016779">
    <property type="term" value="F:nucleotidyltransferase activity"/>
    <property type="evidence" value="ECO:0007669"/>
    <property type="project" value="UniProtKB-ARBA"/>
</dbReference>
<keyword evidence="1" id="KW-0460">Magnesium</keyword>
<feature type="domain" description="MobA-like NTP transferase" evidence="2">
    <location>
        <begin position="8"/>
        <end position="66"/>
    </location>
</feature>
<evidence type="ECO:0000313" key="3">
    <source>
        <dbReference type="EMBL" id="SUI68804.1"/>
    </source>
</evidence>